<feature type="domain" description="Cadherin" evidence="20">
    <location>
        <begin position="3098"/>
        <end position="3192"/>
    </location>
</feature>
<keyword evidence="9" id="KW-0130">Cell adhesion</keyword>
<keyword evidence="7" id="KW-0677">Repeat</keyword>
<evidence type="ECO:0000256" key="14">
    <source>
        <dbReference type="PROSITE-ProRule" id="PRU00043"/>
    </source>
</evidence>
<dbReference type="FunFam" id="2.10.25.10:FF:000472">
    <property type="entry name" value="Uncharacterized protein, isoform A"/>
    <property type="match status" value="1"/>
</dbReference>
<feature type="domain" description="Cadherin" evidence="20">
    <location>
        <begin position="889"/>
        <end position="990"/>
    </location>
</feature>
<dbReference type="PROSITE" id="PS00010">
    <property type="entry name" value="ASX_HYDROXYL"/>
    <property type="match status" value="3"/>
</dbReference>
<feature type="disulfide bond" evidence="15">
    <location>
        <begin position="4459"/>
        <end position="4468"/>
    </location>
</feature>
<dbReference type="Gene3D" id="2.60.40.60">
    <property type="entry name" value="Cadherins"/>
    <property type="match status" value="34"/>
</dbReference>
<feature type="domain" description="Cadherin" evidence="20">
    <location>
        <begin position="1096"/>
        <end position="1204"/>
    </location>
</feature>
<dbReference type="PRINTS" id="PR00205">
    <property type="entry name" value="CADHERIN"/>
</dbReference>
<feature type="domain" description="Cadherin" evidence="20">
    <location>
        <begin position="1840"/>
        <end position="1944"/>
    </location>
</feature>
<dbReference type="InParanoid" id="A0A6P8HZQ4"/>
<dbReference type="SUPFAM" id="SSF57196">
    <property type="entry name" value="EGF/Laminin"/>
    <property type="match status" value="1"/>
</dbReference>
<dbReference type="FunFam" id="2.60.40.60:FF:000024">
    <property type="entry name" value="FAT atypical cadherin 3"/>
    <property type="match status" value="2"/>
</dbReference>
<dbReference type="FunFam" id="2.60.40.60:FF:000118">
    <property type="entry name" value="protocadherin Fat 4"/>
    <property type="match status" value="1"/>
</dbReference>
<feature type="domain" description="Cadherin" evidence="20">
    <location>
        <begin position="2365"/>
        <end position="2467"/>
    </location>
</feature>
<evidence type="ECO:0000256" key="7">
    <source>
        <dbReference type="ARBA" id="ARBA00022737"/>
    </source>
</evidence>
<dbReference type="FunFam" id="2.60.40.60:FF:000020">
    <property type="entry name" value="Dachsous cadherin-related 1b"/>
    <property type="match status" value="5"/>
</dbReference>
<feature type="domain" description="Cadherin" evidence="20">
    <location>
        <begin position="246"/>
        <end position="352"/>
    </location>
</feature>
<dbReference type="GO" id="GO:0007399">
    <property type="term" value="P:nervous system development"/>
    <property type="evidence" value="ECO:0007669"/>
    <property type="project" value="UniProtKB-ARBA"/>
</dbReference>
<evidence type="ECO:0000256" key="8">
    <source>
        <dbReference type="ARBA" id="ARBA00022837"/>
    </source>
</evidence>
<evidence type="ECO:0000256" key="15">
    <source>
        <dbReference type="PROSITE-ProRule" id="PRU00076"/>
    </source>
</evidence>
<keyword evidence="10 17" id="KW-1133">Transmembrane helix</keyword>
<feature type="disulfide bond" evidence="15">
    <location>
        <begin position="3932"/>
        <end position="3941"/>
    </location>
</feature>
<keyword evidence="5 17" id="KW-0812">Transmembrane</keyword>
<feature type="disulfide bond" evidence="15">
    <location>
        <begin position="4192"/>
        <end position="4201"/>
    </location>
</feature>
<feature type="transmembrane region" description="Helical" evidence="17">
    <location>
        <begin position="4488"/>
        <end position="4513"/>
    </location>
</feature>
<dbReference type="FunFam" id="2.60.40.60:FF:000081">
    <property type="entry name" value="protocadherin Fat 4"/>
    <property type="match status" value="1"/>
</dbReference>
<dbReference type="GO" id="GO:0008013">
    <property type="term" value="F:beta-catenin binding"/>
    <property type="evidence" value="ECO:0007669"/>
    <property type="project" value="TreeGrafter"/>
</dbReference>
<dbReference type="SMART" id="SM00112">
    <property type="entry name" value="CA"/>
    <property type="match status" value="34"/>
</dbReference>
<feature type="region of interest" description="Disordered" evidence="16">
    <location>
        <begin position="4541"/>
        <end position="4577"/>
    </location>
</feature>
<evidence type="ECO:0000313" key="22">
    <source>
        <dbReference type="RefSeq" id="XP_031558160.1"/>
    </source>
</evidence>
<feature type="domain" description="Cadherin" evidence="20">
    <location>
        <begin position="2468"/>
        <end position="2667"/>
    </location>
</feature>
<evidence type="ECO:0000256" key="1">
    <source>
        <dbReference type="ARBA" id="ARBA00004251"/>
    </source>
</evidence>
<feature type="domain" description="Cadherin" evidence="20">
    <location>
        <begin position="1541"/>
        <end position="1627"/>
    </location>
</feature>
<proteinExistence type="inferred from homology"/>
<feature type="domain" description="EGF-like" evidence="19">
    <location>
        <begin position="4166"/>
        <end position="4202"/>
    </location>
</feature>
<dbReference type="InterPro" id="IPR018097">
    <property type="entry name" value="EGF_Ca-bd_CS"/>
</dbReference>
<dbReference type="InterPro" id="IPR001791">
    <property type="entry name" value="Laminin_G"/>
</dbReference>
<feature type="domain" description="Cadherin" evidence="20">
    <location>
        <begin position="3410"/>
        <end position="3516"/>
    </location>
</feature>
<dbReference type="OrthoDB" id="6252479at2759"/>
<dbReference type="InterPro" id="IPR000152">
    <property type="entry name" value="EGF-type_Asp/Asn_hydroxyl_site"/>
</dbReference>
<dbReference type="RefSeq" id="XP_031558160.1">
    <property type="nucleotide sequence ID" value="XM_031702300.1"/>
</dbReference>
<accession>A0A6P8HZQ4</accession>
<evidence type="ECO:0000259" key="20">
    <source>
        <dbReference type="PROSITE" id="PS50268"/>
    </source>
</evidence>
<evidence type="ECO:0000256" key="5">
    <source>
        <dbReference type="ARBA" id="ARBA00022692"/>
    </source>
</evidence>
<comment type="similarity">
    <text evidence="2">Belongs to the EGF domain peptide family.</text>
</comment>
<dbReference type="Gene3D" id="2.10.25.10">
    <property type="entry name" value="Laminin"/>
    <property type="match status" value="6"/>
</dbReference>
<evidence type="ECO:0000256" key="10">
    <source>
        <dbReference type="ARBA" id="ARBA00022989"/>
    </source>
</evidence>
<dbReference type="FunFam" id="2.60.40.60:FF:000039">
    <property type="entry name" value="FAT atypical cadherin 3"/>
    <property type="match status" value="2"/>
</dbReference>
<evidence type="ECO:0000256" key="17">
    <source>
        <dbReference type="SAM" id="Phobius"/>
    </source>
</evidence>
<feature type="compositionally biased region" description="Basic and acidic residues" evidence="16">
    <location>
        <begin position="4668"/>
        <end position="4683"/>
    </location>
</feature>
<dbReference type="InterPro" id="IPR013320">
    <property type="entry name" value="ConA-like_dom_sf"/>
</dbReference>
<feature type="domain" description="Cadherin" evidence="20">
    <location>
        <begin position="2261"/>
        <end position="2364"/>
    </location>
</feature>
<evidence type="ECO:0000256" key="11">
    <source>
        <dbReference type="ARBA" id="ARBA00023136"/>
    </source>
</evidence>
<feature type="domain" description="Cadherin" evidence="20">
    <location>
        <begin position="786"/>
        <end position="888"/>
    </location>
</feature>
<feature type="domain" description="EGF-like" evidence="19">
    <location>
        <begin position="3807"/>
        <end position="3866"/>
    </location>
</feature>
<feature type="domain" description="Cadherin" evidence="20">
    <location>
        <begin position="1628"/>
        <end position="1734"/>
    </location>
</feature>
<keyword evidence="13" id="KW-0325">Glycoprotein</keyword>
<keyword evidence="6" id="KW-0732">Signal</keyword>
<feature type="domain" description="EGF-like" evidence="19">
    <location>
        <begin position="3906"/>
        <end position="3942"/>
    </location>
</feature>
<evidence type="ECO:0000259" key="19">
    <source>
        <dbReference type="PROSITE" id="PS50026"/>
    </source>
</evidence>
<feature type="domain" description="Cadherin" evidence="20">
    <location>
        <begin position="2668"/>
        <end position="2773"/>
    </location>
</feature>
<evidence type="ECO:0000259" key="18">
    <source>
        <dbReference type="PROSITE" id="PS50025"/>
    </source>
</evidence>
<keyword evidence="12 15" id="KW-1015">Disulfide bond</keyword>
<feature type="domain" description="Cadherin" evidence="20">
    <location>
        <begin position="2156"/>
        <end position="2260"/>
    </location>
</feature>
<feature type="domain" description="Cadherin" evidence="20">
    <location>
        <begin position="470"/>
        <end position="574"/>
    </location>
</feature>
<dbReference type="FunFam" id="2.60.40.60:FF:000104">
    <property type="entry name" value="cadherin-23 isoform X1"/>
    <property type="match status" value="2"/>
</dbReference>
<feature type="domain" description="Cadherin" evidence="20">
    <location>
        <begin position="2982"/>
        <end position="3087"/>
    </location>
</feature>
<evidence type="ECO:0000256" key="9">
    <source>
        <dbReference type="ARBA" id="ARBA00022889"/>
    </source>
</evidence>
<feature type="region of interest" description="Disordered" evidence="16">
    <location>
        <begin position="4768"/>
        <end position="4796"/>
    </location>
</feature>
<feature type="domain" description="Cadherin" evidence="20">
    <location>
        <begin position="3302"/>
        <end position="3409"/>
    </location>
</feature>
<evidence type="ECO:0000256" key="12">
    <source>
        <dbReference type="ARBA" id="ARBA00023157"/>
    </source>
</evidence>
<dbReference type="InterPro" id="IPR000742">
    <property type="entry name" value="EGF"/>
</dbReference>
<dbReference type="Pfam" id="PF00028">
    <property type="entry name" value="Cadherin"/>
    <property type="match status" value="33"/>
</dbReference>
<evidence type="ECO:0000256" key="4">
    <source>
        <dbReference type="ARBA" id="ARBA00022536"/>
    </source>
</evidence>
<evidence type="ECO:0000313" key="21">
    <source>
        <dbReference type="Proteomes" id="UP000515163"/>
    </source>
</evidence>
<dbReference type="InterPro" id="IPR015919">
    <property type="entry name" value="Cadherin-like_sf"/>
</dbReference>
<keyword evidence="3" id="KW-1003">Cell membrane</keyword>
<dbReference type="FunFam" id="2.60.40.60:FF:000106">
    <property type="entry name" value="FAT atypical cadherin 4"/>
    <property type="match status" value="1"/>
</dbReference>
<dbReference type="InterPro" id="IPR001881">
    <property type="entry name" value="EGF-like_Ca-bd_dom"/>
</dbReference>
<dbReference type="FunFam" id="2.60.40.60:FF:000015">
    <property type="entry name" value="FAT atypical cadherin 1"/>
    <property type="match status" value="1"/>
</dbReference>
<dbReference type="SUPFAM" id="SSF49899">
    <property type="entry name" value="Concanavalin A-like lectins/glucanases"/>
    <property type="match status" value="2"/>
</dbReference>
<feature type="domain" description="Laminin G" evidence="18">
    <location>
        <begin position="4206"/>
        <end position="4402"/>
    </location>
</feature>
<feature type="domain" description="Cadherin" evidence="20">
    <location>
        <begin position="575"/>
        <end position="681"/>
    </location>
</feature>
<dbReference type="FunFam" id="2.60.40.60:FF:000002">
    <property type="entry name" value="Protocadherin alpha 2"/>
    <property type="match status" value="1"/>
</dbReference>
<dbReference type="PROSITE" id="PS00022">
    <property type="entry name" value="EGF_1"/>
    <property type="match status" value="6"/>
</dbReference>
<organism evidence="21 22">
    <name type="scientific">Actinia tenebrosa</name>
    <name type="common">Australian red waratah sea anemone</name>
    <dbReference type="NCBI Taxonomy" id="6105"/>
    <lineage>
        <taxon>Eukaryota</taxon>
        <taxon>Metazoa</taxon>
        <taxon>Cnidaria</taxon>
        <taxon>Anthozoa</taxon>
        <taxon>Hexacorallia</taxon>
        <taxon>Actiniaria</taxon>
        <taxon>Actiniidae</taxon>
        <taxon>Actinia</taxon>
    </lineage>
</organism>
<feature type="domain" description="EGF-like" evidence="19">
    <location>
        <begin position="4432"/>
        <end position="4469"/>
    </location>
</feature>
<dbReference type="KEGG" id="aten:116294657"/>
<feature type="domain" description="Cadherin" evidence="20">
    <location>
        <begin position="991"/>
        <end position="1095"/>
    </location>
</feature>
<feature type="transmembrane region" description="Helical" evidence="17">
    <location>
        <begin position="21"/>
        <end position="39"/>
    </location>
</feature>
<dbReference type="Proteomes" id="UP000515163">
    <property type="component" value="Unplaced"/>
</dbReference>
<dbReference type="PROSITE" id="PS01187">
    <property type="entry name" value="EGF_CA"/>
    <property type="match status" value="1"/>
</dbReference>
<dbReference type="FunFam" id="2.60.40.60:FF:000013">
    <property type="entry name" value="Cadherin EGF LAG seven-pass G-type receptor"/>
    <property type="match status" value="1"/>
</dbReference>
<keyword evidence="4 15" id="KW-0245">EGF-like domain</keyword>
<evidence type="ECO:0000256" key="13">
    <source>
        <dbReference type="ARBA" id="ARBA00023180"/>
    </source>
</evidence>
<comment type="subcellular location">
    <subcellularLocation>
        <location evidence="1">Cell membrane</location>
        <topology evidence="1">Single-pass type I membrane protein</topology>
    </subcellularLocation>
</comment>
<feature type="domain" description="Cadherin" evidence="20">
    <location>
        <begin position="1945"/>
        <end position="2051"/>
    </location>
</feature>
<feature type="domain" description="EGF-like" evidence="19">
    <location>
        <begin position="3868"/>
        <end position="3904"/>
    </location>
</feature>
<feature type="compositionally biased region" description="Polar residues" evidence="16">
    <location>
        <begin position="4561"/>
        <end position="4575"/>
    </location>
</feature>
<feature type="domain" description="Cadherin" evidence="20">
    <location>
        <begin position="1310"/>
        <end position="1414"/>
    </location>
</feature>
<keyword evidence="8 14" id="KW-0106">Calcium</keyword>
<dbReference type="Pfam" id="PF25374">
    <property type="entry name" value="Cadherin_FAT4_N"/>
    <property type="match status" value="1"/>
</dbReference>
<comment type="caution">
    <text evidence="15">Lacks conserved residue(s) required for the propagation of feature annotation.</text>
</comment>
<dbReference type="FunFam" id="2.60.40.60:FF:000080">
    <property type="entry name" value="FAT atypical cadherin 1"/>
    <property type="match status" value="3"/>
</dbReference>
<dbReference type="GO" id="GO:0016477">
    <property type="term" value="P:cell migration"/>
    <property type="evidence" value="ECO:0007669"/>
    <property type="project" value="TreeGrafter"/>
</dbReference>
<feature type="domain" description="Cadherin" evidence="20">
    <location>
        <begin position="1735"/>
        <end position="1839"/>
    </location>
</feature>
<dbReference type="PANTHER" id="PTHR24027:SF438">
    <property type="entry name" value="CADHERIN 23"/>
    <property type="match status" value="1"/>
</dbReference>
<dbReference type="SMART" id="SM00282">
    <property type="entry name" value="LamG"/>
    <property type="match status" value="2"/>
</dbReference>
<dbReference type="FunCoup" id="A0A6P8HZQ4">
    <property type="interactions" value="389"/>
</dbReference>
<dbReference type="CDD" id="cd00110">
    <property type="entry name" value="LamG"/>
    <property type="match status" value="2"/>
</dbReference>
<keyword evidence="11 17" id="KW-0472">Membrane</keyword>
<dbReference type="FunFam" id="2.60.40.60:FF:000005">
    <property type="entry name" value="Protocadherin 9"/>
    <property type="match status" value="1"/>
</dbReference>
<dbReference type="FunFam" id="2.10.25.10:FF:000255">
    <property type="entry name" value="Sushi, nidogen and EGF-like domains 1"/>
    <property type="match status" value="1"/>
</dbReference>
<feature type="domain" description="Cadherin" evidence="20">
    <location>
        <begin position="2773"/>
        <end position="2873"/>
    </location>
</feature>
<feature type="domain" description="Cadherin" evidence="20">
    <location>
        <begin position="682"/>
        <end position="785"/>
    </location>
</feature>
<dbReference type="FunFam" id="2.60.40.60:FF:000116">
    <property type="entry name" value="Dachsous cadherin-related 2"/>
    <property type="match status" value="2"/>
</dbReference>
<feature type="domain" description="Laminin G" evidence="18">
    <location>
        <begin position="3981"/>
        <end position="4164"/>
    </location>
</feature>
<dbReference type="SMART" id="SM00179">
    <property type="entry name" value="EGF_CA"/>
    <property type="match status" value="5"/>
</dbReference>
<feature type="domain" description="Cadherin" evidence="20">
    <location>
        <begin position="64"/>
        <end position="133"/>
    </location>
</feature>
<dbReference type="PROSITE" id="PS50268">
    <property type="entry name" value="CADHERIN_2"/>
    <property type="match status" value="33"/>
</dbReference>
<dbReference type="InterPro" id="IPR002126">
    <property type="entry name" value="Cadherin-like_dom"/>
</dbReference>
<evidence type="ECO:0000256" key="2">
    <source>
        <dbReference type="ARBA" id="ARBA00006373"/>
    </source>
</evidence>
<dbReference type="SMART" id="SM00181">
    <property type="entry name" value="EGF"/>
    <property type="match status" value="6"/>
</dbReference>
<keyword evidence="21" id="KW-1185">Reference proteome</keyword>
<dbReference type="GO" id="GO:0048729">
    <property type="term" value="P:tissue morphogenesis"/>
    <property type="evidence" value="ECO:0007669"/>
    <property type="project" value="UniProtKB-ARBA"/>
</dbReference>
<dbReference type="PROSITE" id="PS00232">
    <property type="entry name" value="CADHERIN_1"/>
    <property type="match status" value="20"/>
</dbReference>
<dbReference type="SUPFAM" id="SSF57184">
    <property type="entry name" value="Growth factor receptor domain"/>
    <property type="match status" value="1"/>
</dbReference>
<feature type="disulfide bond" evidence="15">
    <location>
        <begin position="3856"/>
        <end position="3865"/>
    </location>
</feature>
<feature type="domain" description="Cadherin" evidence="20">
    <location>
        <begin position="3193"/>
        <end position="3301"/>
    </location>
</feature>
<reference evidence="22" key="1">
    <citation type="submission" date="2025-08" db="UniProtKB">
        <authorList>
            <consortium name="RefSeq"/>
        </authorList>
    </citation>
    <scope>IDENTIFICATION</scope>
    <source>
        <tissue evidence="22">Tentacle</tissue>
    </source>
</reference>
<dbReference type="FunFam" id="2.60.40.60:FF:000134">
    <property type="entry name" value="protocadherin Fat 4"/>
    <property type="match status" value="1"/>
</dbReference>
<dbReference type="InterPro" id="IPR020894">
    <property type="entry name" value="Cadherin_CS"/>
</dbReference>
<dbReference type="GO" id="GO:0009887">
    <property type="term" value="P:animal organ morphogenesis"/>
    <property type="evidence" value="ECO:0007669"/>
    <property type="project" value="UniProtKB-ARBA"/>
</dbReference>
<dbReference type="GO" id="GO:0007156">
    <property type="term" value="P:homophilic cell adhesion via plasma membrane adhesion molecules"/>
    <property type="evidence" value="ECO:0007669"/>
    <property type="project" value="InterPro"/>
</dbReference>
<feature type="domain" description="Cadherin" evidence="20">
    <location>
        <begin position="359"/>
        <end position="469"/>
    </location>
</feature>
<dbReference type="PROSITE" id="PS01186">
    <property type="entry name" value="EGF_2"/>
    <property type="match status" value="4"/>
</dbReference>
<dbReference type="GO" id="GO:0007163">
    <property type="term" value="P:establishment or maintenance of cell polarity"/>
    <property type="evidence" value="ECO:0007669"/>
    <property type="project" value="UniProtKB-ARBA"/>
</dbReference>
<dbReference type="PANTHER" id="PTHR24027">
    <property type="entry name" value="CADHERIN-23"/>
    <property type="match status" value="1"/>
</dbReference>
<feature type="region of interest" description="Disordered" evidence="16">
    <location>
        <begin position="4625"/>
        <end position="4718"/>
    </location>
</feature>
<dbReference type="FunFam" id="2.60.40.60:FF:000275">
    <property type="entry name" value="Si:dkey-30k22.7"/>
    <property type="match status" value="1"/>
</dbReference>
<feature type="domain" description="EGF-like" evidence="19">
    <location>
        <begin position="3944"/>
        <end position="3980"/>
    </location>
</feature>
<dbReference type="GO" id="GO:0016342">
    <property type="term" value="C:catenin complex"/>
    <property type="evidence" value="ECO:0007669"/>
    <property type="project" value="TreeGrafter"/>
</dbReference>
<dbReference type="GO" id="GO:0045296">
    <property type="term" value="F:cadherin binding"/>
    <property type="evidence" value="ECO:0007669"/>
    <property type="project" value="TreeGrafter"/>
</dbReference>
<evidence type="ECO:0000256" key="6">
    <source>
        <dbReference type="ARBA" id="ARBA00022729"/>
    </source>
</evidence>
<dbReference type="PROSITE" id="PS50026">
    <property type="entry name" value="EGF_3"/>
    <property type="match status" value="6"/>
</dbReference>
<name>A0A6P8HZQ4_ACTTE</name>
<dbReference type="SUPFAM" id="SSF49313">
    <property type="entry name" value="Cadherin-like"/>
    <property type="match status" value="34"/>
</dbReference>
<dbReference type="CDD" id="cd11304">
    <property type="entry name" value="Cadherin_repeat"/>
    <property type="match status" value="34"/>
</dbReference>
<feature type="domain" description="Cadherin" evidence="20">
    <location>
        <begin position="2051"/>
        <end position="2155"/>
    </location>
</feature>
<dbReference type="GO" id="GO:0005509">
    <property type="term" value="F:calcium ion binding"/>
    <property type="evidence" value="ECO:0007669"/>
    <property type="project" value="UniProtKB-UniRule"/>
</dbReference>
<dbReference type="InterPro" id="IPR039808">
    <property type="entry name" value="Cadherin"/>
</dbReference>
<feature type="domain" description="Cadherin" evidence="20">
    <location>
        <begin position="1415"/>
        <end position="1527"/>
    </location>
</feature>
<feature type="compositionally biased region" description="Polar residues" evidence="16">
    <location>
        <begin position="4541"/>
        <end position="4550"/>
    </location>
</feature>
<dbReference type="PROSITE" id="PS50025">
    <property type="entry name" value="LAM_G_DOMAIN"/>
    <property type="match status" value="2"/>
</dbReference>
<feature type="disulfide bond" evidence="15">
    <location>
        <begin position="3894"/>
        <end position="3903"/>
    </location>
</feature>
<feature type="compositionally biased region" description="Low complexity" evidence="16">
    <location>
        <begin position="4630"/>
        <end position="4640"/>
    </location>
</feature>
<feature type="domain" description="Cadherin" evidence="20">
    <location>
        <begin position="2874"/>
        <end position="2980"/>
    </location>
</feature>
<dbReference type="Pfam" id="PF02210">
    <property type="entry name" value="Laminin_G_2"/>
    <property type="match status" value="2"/>
</dbReference>
<evidence type="ECO:0000256" key="16">
    <source>
        <dbReference type="SAM" id="MobiDB-lite"/>
    </source>
</evidence>
<feature type="domain" description="Cadherin" evidence="20">
    <location>
        <begin position="134"/>
        <end position="245"/>
    </location>
</feature>
<evidence type="ECO:0000256" key="3">
    <source>
        <dbReference type="ARBA" id="ARBA00022475"/>
    </source>
</evidence>
<feature type="domain" description="Cadherin" evidence="20">
    <location>
        <begin position="3517"/>
        <end position="3619"/>
    </location>
</feature>
<protein>
    <submittedName>
        <fullName evidence="22">Protocadherin Fat 4-like</fullName>
    </submittedName>
</protein>
<dbReference type="Pfam" id="PF00008">
    <property type="entry name" value="EGF"/>
    <property type="match status" value="2"/>
</dbReference>
<dbReference type="CDD" id="cd00054">
    <property type="entry name" value="EGF_CA"/>
    <property type="match status" value="6"/>
</dbReference>
<sequence length="4925" mass="538597">MGSQGKSRLRTRRLWRTTWTHTIPAWLLFSYYFSSIFWLCGAVTTFHVLEEQPQGVIVGNITVNNGFTYSFDGNPTRFAIDSQTGVITTTVKIDRENLQVNPISLTIRSTDPKRQLLSVQVQVEDINDNTPSFPAPAFSFPVLETTAVGIEFPINTATDPDLGENGTIDYTIVSGNNAGKFRLGTSPSICTRSELCIVTNNSLDREDVDFYQLNISARDRGIPSLVGYYLVNITILDYNDNPPVFTLSVYDASVAENTLPGHSILRVIANDKDIGLNGEVRYFIEKDAAKSDEIFDINEATGIIRTKSTLDYETKPYFTFKVIGSDRGQPKISSSASVNINILDENDNAPYFNLVKYFPTGSSRALVPENTQVPKIVAFIRVSDDDSGVNGEVQLQITKGNELGHFVIERYPASQVIIYYLKVAHTLDREYISFYNLTLNATDRGYPRKTALQHAYIEVLDINDNSPEFSSNIYTVKISENSPNGSYVLKLNASDPDAGSNGTVSYSITSGNDLGWFQIDDKSGLVTTSMPIDRERMSLVSLTVTAQDHGPTPNSRSTLLKIDIGDINDNVPVFGKSLYTKTVSEDTSQGTSILKITATDKDSGENARITYAIDSNLQQLKEHFILEPGSGILKTNGNLNREVQSSYTIPVIARDNGKIKLTSKATVIVQVSDINDNHPIFYPTVYFVTVVENGNPANLVQVTATDQDQGSNARIFYSIESGNDNKSFAIDTNTGVIRNINSLDHETSGFHRLNITAKDGGGLYALKPAVVEITVLNQADNPPKFEHSIYNFSVYENVPKGSLVGNVFATSKDKNDTITYEIVSGDPMHLFVVDSLGGIIMVDGAIDREVQSKYWLDVVAKMGQLRPLSAKTNVNISVLDKNDNAPRFSSSNMEVNILGTWPVGTVISNETAIDQDAGTNGMVRYRLTKNANGLFKINTTSGVVTLARIVSESDDLQYTVNIFASDLGSPQLLSNMAIHANIFINHPPRFQTSSYLTHVLASRPLSYRFLVVNAVDNDPGKNGQLTYSIDPLGNQEGLFGIFPDGFIYIKKNLVHAKKGSYDIMVRATDSGTPSLGASASVTIYIQDSDEHRSLFTNNTFRFSVSENLVPGTLVGIITAKASDSSRTKDIIYSLDSSNNAFAVDARSGRITTRLVLDRESLLKATGGNNYITRAEAVYNDTTVRRDSAIVIITVTDVNDNPPHFTSALYSVKVSEDLSPGSVVFKAVAVDPDSSDYSKFTYSIISGTGNGVFSINAGNGDLYLNKKLDREALDRYNLTLEARDILDSNLSSYASVDITVEDSNDEKPVFQSFSNILTVSEQLEIDSEIININATDKDIGLNGLVVYSITCGNLAAVFDVDHSTGKIFLAKSLDYENTWQYELCITAQDQGTHPLSSTANITIHVLDANDNPPVFTTKPQQIQIMENVTKGTVIGYCSATDADSGTYGQIVYALEKQTPKGNTFRVEPNNCTISTTTLIDREKMPNGLSFFQLVVIATDKAVPKSDSLSSSKTIKVQVVDINDNKPRFISPSAAVVGASKFIMNVKAEDLDTGSNGMVTYSLISGNSDNKFYLNTSTGQLEKNTPQLNGNNLIYKLTIKAEDGGKPALSVQTEISLLKAGTAGSGPVFSNSTFLGSITENEPVGTSVTQVRAAYSQDHLNGNIKYYITSDDSKGTFSLNDTTGLITTKLPVDRESLGAVSKLVVYAVDMNGPQPKTASANVVITIHDINDNEPEFSSDKYFADVSENSSPGTSVITLTASDNDEEENKRIEYFITGGNNENKFVIDSVSGKISTRGELDRESKSQYAINVTARDYGNPSKYSTCVVIATVTDVNDNSPVFTRSYYSFSISEEVSVRTAVGSVKAIDQDSGDNGRLTYTILGLDKEVFAVNPSSGVLTLRQKLDREAVEYYVLNITATDNGHFNKYSASVSVYVNVLDVNDNPPEFDQAFYHGEVKEDAPLLTHVTFVVARDEDSGTNGQIKYSITSGNARDSFGILDNGTIVNTKVLDRESTDKYVLTIEATDQSMPPSSRLKGKARVTINVTDVNDNRPHFTSASVAHVQENVGVNDVVLTVIAVDPDRGSNSELTYTLTKIDLGAPFILGTSDGVLRVSGGLDRENKKNYTLKVTATDKGNPSLSSDMKIVIVVDDFNDHAPVFRSHSSEFRIFENVPAGTNIVKLSAVDEDYGTNAEVRYDIITGNGNGSFSINQITGKLRTAKTLDKETEPIYILKIRAYDLGVPRKESVTTVTIVLRDINDNEPVFTKSTYVTDVSENKVDSSLLTVIAEDHDDGKDGEVTYSIISGSSGGVFVIDSRTGTIALTTALDREKKQRYVLVVEARDGGVPQRSTTSTVVVNVADENDNSPVFQQKTYNAKVKEGEASGSFVIQVTAVDSDAGNNGNIMYSLVNNFGRFRIDSKSGVIVTDIALDREQINYHPLEVVATDAGNPSRQETANVNVIIEDVNDHDPEFENSLLKAAVQENASPDTIVLVVSANDKDTGLNAKSDYIITSGNDNALFSIGKESGVIAVVKQVPASPSSYTLQIKAANCKAPQRTATATVQISVSTGSFPSFLHKEQKVNVSELLPLGTTLLTVNATGHTAYFIAGGNDGDVFSIDAVYGILTIKNSLDYEQITNYTLVIGAKDGSDPPHVAFIQVFISVIDENDNAPVFSQNVYTASISEDMPINSSVLTVKAVDADSGFNAKIEYSISSQGGPSAAFGIISNTGRLFTKQVLDRENQTTYSLKIRAENINNRSMASEAAIIVVVIDINDNYPVFVDPTTVLIPEDAAVGTLVTTIKANDADEDHVLRYGFLTNSNRNGVFVMDVHNGNISLAKHLDRETQQMYSLGISVNDSKHQSISYLNITVLDVNDNAPNFSNMSYYISMPEDSQLGSAVMNVKATDADIGTNAMITYSIISLQHTSYFHIDTQTGTIHLNKAVQYKINDTNVYDLTVRAKNIYPPYQESDVKVGIEVLDTNDHAPVFTKASYSFIAVIDSSGIGSSVGAVVAYDKLDYGPNAVIRYEVTSGNGSSKFQVVPDTGDIRVKSDLTSDANKMYCVYVKAKDLGRPSMESAVQVCIDVTKPNLYAPKFGLGVYQDTAKEDTPLGSVVLSVTATDDDPGRNGEIFFSIQSGNQKEYFGIGVTNGSIYVAKPLDYEASPKYILNVTATDGAKFSKTSFVSAEITLIDINDNNPVFDSQFYQCQLPENTPVMSTLVCKVHATDPDQQGKQEIRYYIAGGDGQADFKINEVSGEIHATTMFDFESTGKSLLVVGAKDLNLAPQRFARPRASVHISITGKNEFVPVFVRDFFEGTVAENAPIGYSVLEVSATDKDAGPDGVVLYHLLGADNYKGFTLNSETGVLSISGKLDSEKSSKVSLKVIAKNLLQTDVTPGTVGHATIIVTVTDANDPPKFLKSVYNARLVESANRGTYVTNVTAVDDDQERGVRSLIRYGISAGNTNQVFTIDSLSGVIASAGDLDRETVPVYTLKVTATDNGTPPMTGNATVIVTLDDINDNPPVLSPGDRVASVLENQAAGTSIITLSAVDPDADPNRGPYKFDISVTNYGKFQLDQSSGLLRTTSSLDRESRDTYNLSIKVTDSGGLSAISYCLITVTDQNDNRPTATTRDVQVNTYNKRFPGGSIADVRPEDPDVDDVMTCGLIRSSSNMFSFPRGDCMLSSLANTGDGLYQLTINGSDGIGSVQYQVNVKFTGYTTDTVKESVAVRLQNTTPKTFLSQSFIRFIHSVENIFPQGFISQVISVKEFDQGFVDILIASRKSNTITYLEREKLADLLKNNENKLQTEAGVTIFKVDYTPCSTNSPCLNGGECSSEIQATGNTFAVNTIPLVFLSADFAWRYTCRCKPGFTGSKCEQNMNDCDPNPCQHGGSCLKNQNTFKCVCPGGYTGSLCEKDIDECQSKPCQHSTGCQNIPGSYICQCILGYTGKTCDVDIDYCQASPCMYNSTCVDRPTSFKCICDFGGRGDRCQYSSLGFAVVSYMKFPSIRSNNQDTYNNISLVFSTSTPDGLLLYNNDGTTDMDGDFISLEIVQGKIRFSYNLGFTPTPAVVVVDKVVNDGKWHHVMVIRDKKTAQVEVDSIFRGSGSVTGDFIKLELNNSPLYVGGVKDFDQALNDPRQHTRVFDFVGCIRDFYVNGNQIVAEKAIESSGALDHCPHVDYCSSSPCQNDGICVDTWFDYYCQCTDGYSGRNCQKEGNQAFRFSASSFVALEFKEGFRRQQELLDRPSPSVRSRRSVISPDESFSIKIRTLEEGLILLAQDDTQDYTLVQVLSGAVRYEFKSGNTNDNLTVFLSLETNGSWHNITLQRQGNTVSLITDNVQNRKTFDKMPHKFLGKNVRTWWLGGVTNPPAGINPAKFTGCMEQLKINDDNVPLNGPNKYLIVKPQGGGVSEGCEPRGACMSNPCVNPVEPACIDEWHGFLCISDAPCRTKPCLNNGTCKPQKNYTFVCICHANYTGELCEVCLGDYCVTSDRRTEDSPYSVGLVAGIVFLAVVLVGFVVGVLAVKRNQKLKRESEYDEKHCDDICIPTEIQDGSQRASPSHSSDDSGVVIRNPSQKSNPDLRSTPQNHDDENIVIHKMGAPEDYQLKLHKSDERIDHGFSESDVGECVIKNKYAHKHGSGQRLQPQHQLQQSTPIERNLLKQKPRSRDRKAPGSLARQVLDRRHYGPPRTEPRMRGPYMTRHHKRRTNSVDTTSSEEQQEFSDACPKSDIDNSERLDYYDLDVASIGVSEASYQYDPSMFKDSISRRDLPAFSQQEIDRLRQSSRNPPSGSFLDAISTSSEEGPTVDDKLSSLLEQADTSSESSDDTFTCSEFEYDERPTTRADETDIHNSMVFSKLPTNGNPHQRSNTASQSTLNMSDDDLIIANRFAQKPNGTNEIFDWDDVLNWGLRYHNLRGVYKDIAQLKDSIDENEEEYV</sequence>
<dbReference type="InterPro" id="IPR009030">
    <property type="entry name" value="Growth_fac_rcpt_cys_sf"/>
</dbReference>
<feature type="domain" description="Cadherin" evidence="20">
    <location>
        <begin position="1205"/>
        <end position="1309"/>
    </location>
</feature>
<dbReference type="GeneID" id="116294657"/>
<dbReference type="Gene3D" id="2.60.120.200">
    <property type="match status" value="2"/>
</dbReference>
<gene>
    <name evidence="22" type="primary">LOC116294657</name>
</gene>
<dbReference type="FunFam" id="2.60.40.60:FF:000061">
    <property type="entry name" value="FAT atypical cadherin 3"/>
    <property type="match status" value="1"/>
</dbReference>
<feature type="disulfide bond" evidence="15">
    <location>
        <begin position="3970"/>
        <end position="3979"/>
    </location>
</feature>